<evidence type="ECO:0000313" key="2">
    <source>
        <dbReference type="Proteomes" id="UP000886998"/>
    </source>
</evidence>
<name>A0A8X7CT21_9ARAC</name>
<accession>A0A8X7CT21</accession>
<proteinExistence type="predicted"/>
<evidence type="ECO:0000313" key="1">
    <source>
        <dbReference type="EMBL" id="GFY75697.1"/>
    </source>
</evidence>
<organism evidence="1 2">
    <name type="scientific">Trichonephila inaurata madagascariensis</name>
    <dbReference type="NCBI Taxonomy" id="2747483"/>
    <lineage>
        <taxon>Eukaryota</taxon>
        <taxon>Metazoa</taxon>
        <taxon>Ecdysozoa</taxon>
        <taxon>Arthropoda</taxon>
        <taxon>Chelicerata</taxon>
        <taxon>Arachnida</taxon>
        <taxon>Araneae</taxon>
        <taxon>Araneomorphae</taxon>
        <taxon>Entelegynae</taxon>
        <taxon>Araneoidea</taxon>
        <taxon>Nephilidae</taxon>
        <taxon>Trichonephila</taxon>
        <taxon>Trichonephila inaurata</taxon>
    </lineage>
</organism>
<comment type="caution">
    <text evidence="1">The sequence shown here is derived from an EMBL/GenBank/DDBJ whole genome shotgun (WGS) entry which is preliminary data.</text>
</comment>
<gene>
    <name evidence="1" type="ORF">TNIN_370441</name>
</gene>
<protein>
    <submittedName>
        <fullName evidence="1">Uncharacterized protein</fullName>
    </submittedName>
</protein>
<dbReference type="AlphaFoldDB" id="A0A8X7CT21"/>
<dbReference type="Proteomes" id="UP000886998">
    <property type="component" value="Unassembled WGS sequence"/>
</dbReference>
<reference evidence="1" key="1">
    <citation type="submission" date="2020-08" db="EMBL/GenBank/DDBJ databases">
        <title>Multicomponent nature underlies the extraordinary mechanical properties of spider dragline silk.</title>
        <authorList>
            <person name="Kono N."/>
            <person name="Nakamura H."/>
            <person name="Mori M."/>
            <person name="Yoshida Y."/>
            <person name="Ohtoshi R."/>
            <person name="Malay A.D."/>
            <person name="Moran D.A.P."/>
            <person name="Tomita M."/>
            <person name="Numata K."/>
            <person name="Arakawa K."/>
        </authorList>
    </citation>
    <scope>NUCLEOTIDE SEQUENCE</scope>
</reference>
<keyword evidence="2" id="KW-1185">Reference proteome</keyword>
<sequence>MKATAINSMVMEAEALVSLIKEADAIESMIKKLNVIKCIIMEVAAESMATVAWILRLCKLLLYSLGLWSHEIYCYENYSLESLNVGIAAIESITKKVVTMATMVKIIK</sequence>
<dbReference type="EMBL" id="BMAV01021574">
    <property type="protein sequence ID" value="GFY75697.1"/>
    <property type="molecule type" value="Genomic_DNA"/>
</dbReference>